<comment type="caution">
    <text evidence="1">The sequence shown here is derived from an EMBL/GenBank/DDBJ whole genome shotgun (WGS) entry which is preliminary data.</text>
</comment>
<dbReference type="Proteomes" id="UP000245138">
    <property type="component" value="Unassembled WGS sequence"/>
</dbReference>
<proteinExistence type="predicted"/>
<dbReference type="AlphaFoldDB" id="A0A2U1TMK9"/>
<evidence type="ECO:0000313" key="2">
    <source>
        <dbReference type="Proteomes" id="UP000245138"/>
    </source>
</evidence>
<accession>A0A2U1TMK9</accession>
<organism evidence="1 2">
    <name type="scientific">Brenneria roseae subsp. americana</name>
    <dbReference type="NCBI Taxonomy" id="1508507"/>
    <lineage>
        <taxon>Bacteria</taxon>
        <taxon>Pseudomonadati</taxon>
        <taxon>Pseudomonadota</taxon>
        <taxon>Gammaproteobacteria</taxon>
        <taxon>Enterobacterales</taxon>
        <taxon>Pectobacteriaceae</taxon>
        <taxon>Brenneria</taxon>
    </lineage>
</organism>
<keyword evidence="2" id="KW-1185">Reference proteome</keyword>
<protein>
    <submittedName>
        <fullName evidence="1">Uncharacterized protein</fullName>
    </submittedName>
</protein>
<evidence type="ECO:0000313" key="1">
    <source>
        <dbReference type="EMBL" id="PWC10655.1"/>
    </source>
</evidence>
<dbReference type="RefSeq" id="WP_109055401.1">
    <property type="nucleotide sequence ID" value="NZ_QDKJ01000013.1"/>
</dbReference>
<reference evidence="1 2" key="1">
    <citation type="submission" date="2018-04" db="EMBL/GenBank/DDBJ databases">
        <title>Brenneria corticis sp.nov.</title>
        <authorList>
            <person name="Li Y."/>
        </authorList>
    </citation>
    <scope>NUCLEOTIDE SEQUENCE [LARGE SCALE GENOMIC DNA]</scope>
    <source>
        <strain evidence="1 2">LMG 27715</strain>
    </source>
</reference>
<dbReference type="EMBL" id="QDKJ01000013">
    <property type="protein sequence ID" value="PWC10655.1"/>
    <property type="molecule type" value="Genomic_DNA"/>
</dbReference>
<sequence length="118" mass="12905">MPKFDIFIKLPRDISDQLLPIITANISAEDIKISRRVFNRDSISTGSVVLDVTVAVVSSSSACLAIANIITTWIKAKNSKSIKLKHGSISIEATGLTKDEVSEIIQKYGSVELEQDEE</sequence>
<dbReference type="OrthoDB" id="9981110at2"/>
<name>A0A2U1TMK9_9GAMM</name>
<gene>
    <name evidence="1" type="ORF">B4923_16165</name>
</gene>